<evidence type="ECO:0000256" key="1">
    <source>
        <dbReference type="ARBA" id="ARBA00022692"/>
    </source>
</evidence>
<protein>
    <submittedName>
        <fullName evidence="5">Uncharacterized protein</fullName>
    </submittedName>
</protein>
<feature type="compositionally biased region" description="Gly residues" evidence="4">
    <location>
        <begin position="404"/>
        <end position="415"/>
    </location>
</feature>
<sequence>MNADRIIVVENGEILEQGNHDELIVAGGRYADLWSKQVFVRSKDEDKDTSSGQAGFVNDLSSEQTRTELSKVNKPATAASEQGTSSADHDKGDQAIGTPTQKREGNRLNPVAATFTPRTLAKAKLMATETSDASTRSTAEDEAMNWSDEVAEREEQAKQKPGSRIAYGNNHVVLRGAASDEKKQAFIAAVDRALKNKRTRRGDVGENTEFPATVANTSKASTAEQDAVENQHVEYKRPYYSRRNQSKSEPSHGSDEPDADGAVLKSAIGSPTSPMRRRVTLPPIKVTTGSQIPVPTEVKQERPMATQELTDHRNSLPRESQAQNLSQATRHNSRATSASALAMPKAPQKKNEILTQNETNNSTKSDNESPEHERTTVASGQRGRGRGGRRGRAPWFRGRRGRGSYRGGSSIGQGT</sequence>
<reference evidence="5" key="1">
    <citation type="submission" date="2022-10" db="EMBL/GenBank/DDBJ databases">
        <title>Fusarium specimens isolated from Avocado Roots.</title>
        <authorList>
            <person name="Stajich J."/>
            <person name="Roper C."/>
            <person name="Heimlech-Rivalta G."/>
        </authorList>
    </citation>
    <scope>NUCLEOTIDE SEQUENCE</scope>
    <source>
        <strain evidence="5">CF00143</strain>
    </source>
</reference>
<dbReference type="InterPro" id="IPR036640">
    <property type="entry name" value="ABC1_TM_sf"/>
</dbReference>
<dbReference type="SUPFAM" id="SSF52540">
    <property type="entry name" value="P-loop containing nucleoside triphosphate hydrolases"/>
    <property type="match status" value="1"/>
</dbReference>
<dbReference type="InterPro" id="IPR027417">
    <property type="entry name" value="P-loop_NTPase"/>
</dbReference>
<keyword evidence="3" id="KW-0472">Membrane</keyword>
<dbReference type="EMBL" id="JAPDHF010000002">
    <property type="protein sequence ID" value="KAJ4022059.1"/>
    <property type="molecule type" value="Genomic_DNA"/>
</dbReference>
<feature type="region of interest" description="Disordered" evidence="4">
    <location>
        <begin position="42"/>
        <end position="164"/>
    </location>
</feature>
<dbReference type="AlphaFoldDB" id="A0A9W8PXM9"/>
<organism evidence="5 6">
    <name type="scientific">Fusarium irregulare</name>
    <dbReference type="NCBI Taxonomy" id="2494466"/>
    <lineage>
        <taxon>Eukaryota</taxon>
        <taxon>Fungi</taxon>
        <taxon>Dikarya</taxon>
        <taxon>Ascomycota</taxon>
        <taxon>Pezizomycotina</taxon>
        <taxon>Sordariomycetes</taxon>
        <taxon>Hypocreomycetidae</taxon>
        <taxon>Hypocreales</taxon>
        <taxon>Nectriaceae</taxon>
        <taxon>Fusarium</taxon>
        <taxon>Fusarium incarnatum-equiseti species complex</taxon>
    </lineage>
</organism>
<keyword evidence="6" id="KW-1185">Reference proteome</keyword>
<evidence type="ECO:0000256" key="3">
    <source>
        <dbReference type="ARBA" id="ARBA00023136"/>
    </source>
</evidence>
<gene>
    <name evidence="5" type="ORF">NW766_001091</name>
</gene>
<dbReference type="GO" id="GO:0005524">
    <property type="term" value="F:ATP binding"/>
    <property type="evidence" value="ECO:0007669"/>
    <property type="project" value="InterPro"/>
</dbReference>
<evidence type="ECO:0000256" key="2">
    <source>
        <dbReference type="ARBA" id="ARBA00022989"/>
    </source>
</evidence>
<accession>A0A9W8PXM9</accession>
<keyword evidence="1" id="KW-0812">Transmembrane</keyword>
<feature type="compositionally biased region" description="Polar residues" evidence="4">
    <location>
        <begin position="214"/>
        <end position="224"/>
    </location>
</feature>
<name>A0A9W8PXM9_9HYPO</name>
<evidence type="ECO:0000256" key="4">
    <source>
        <dbReference type="SAM" id="MobiDB-lite"/>
    </source>
</evidence>
<feature type="compositionally biased region" description="Basic and acidic residues" evidence="4">
    <location>
        <begin position="365"/>
        <end position="375"/>
    </location>
</feature>
<evidence type="ECO:0000313" key="6">
    <source>
        <dbReference type="Proteomes" id="UP001152130"/>
    </source>
</evidence>
<dbReference type="GO" id="GO:0016020">
    <property type="term" value="C:membrane"/>
    <property type="evidence" value="ECO:0007669"/>
    <property type="project" value="InterPro"/>
</dbReference>
<keyword evidence="2" id="KW-1133">Transmembrane helix</keyword>
<feature type="region of interest" description="Disordered" evidence="4">
    <location>
        <begin position="194"/>
        <end position="415"/>
    </location>
</feature>
<feature type="compositionally biased region" description="Basic residues" evidence="4">
    <location>
        <begin position="383"/>
        <end position="403"/>
    </location>
</feature>
<evidence type="ECO:0000313" key="5">
    <source>
        <dbReference type="EMBL" id="KAJ4022059.1"/>
    </source>
</evidence>
<feature type="compositionally biased region" description="Polar residues" evidence="4">
    <location>
        <begin position="317"/>
        <end position="339"/>
    </location>
</feature>
<feature type="compositionally biased region" description="Polar residues" evidence="4">
    <location>
        <begin position="353"/>
        <end position="364"/>
    </location>
</feature>
<dbReference type="Gene3D" id="3.40.50.300">
    <property type="entry name" value="P-loop containing nucleotide triphosphate hydrolases"/>
    <property type="match status" value="1"/>
</dbReference>
<comment type="caution">
    <text evidence="5">The sequence shown here is derived from an EMBL/GenBank/DDBJ whole genome shotgun (WGS) entry which is preliminary data.</text>
</comment>
<proteinExistence type="predicted"/>
<dbReference type="Proteomes" id="UP001152130">
    <property type="component" value="Unassembled WGS sequence"/>
</dbReference>
<dbReference type="Gene3D" id="1.20.1560.10">
    <property type="entry name" value="ABC transporter type 1, transmembrane domain"/>
    <property type="match status" value="1"/>
</dbReference>
<feature type="compositionally biased region" description="Polar residues" evidence="4">
    <location>
        <begin position="128"/>
        <end position="137"/>
    </location>
</feature>